<sequence length="61" mass="6901">APHTAQMLLAEEWLHDYPRQQAAYPVASLRDAKYWPPVARVDNAYGDRNLVCACLPIEAYA</sequence>
<dbReference type="RefSeq" id="WP_198115104.1">
    <property type="nucleotide sequence ID" value="NZ_JAEDXG010000498.1"/>
</dbReference>
<dbReference type="PANTHER" id="PTHR11773:SF1">
    <property type="entry name" value="GLYCINE DEHYDROGENASE (DECARBOXYLATING), MITOCHONDRIAL"/>
    <property type="match status" value="1"/>
</dbReference>
<organism evidence="1 2">
    <name type="scientific">Burkholderia cepacia</name>
    <name type="common">Pseudomonas cepacia</name>
    <dbReference type="NCBI Taxonomy" id="292"/>
    <lineage>
        <taxon>Bacteria</taxon>
        <taxon>Pseudomonadati</taxon>
        <taxon>Pseudomonadota</taxon>
        <taxon>Betaproteobacteria</taxon>
        <taxon>Burkholderiales</taxon>
        <taxon>Burkholderiaceae</taxon>
        <taxon>Burkholderia</taxon>
        <taxon>Burkholderia cepacia complex</taxon>
    </lineage>
</organism>
<gene>
    <name evidence="1" type="ORF">JAO13_42395</name>
</gene>
<dbReference type="PANTHER" id="PTHR11773">
    <property type="entry name" value="GLYCINE DEHYDROGENASE, DECARBOXYLATING"/>
    <property type="match status" value="1"/>
</dbReference>
<reference evidence="1" key="1">
    <citation type="submission" date="2020-12" db="EMBL/GenBank/DDBJ databases">
        <title>Burkholderia cepacia complex in Mexico.</title>
        <authorList>
            <person name="Estrada P."/>
        </authorList>
    </citation>
    <scope>NUCLEOTIDE SEQUENCE</scope>
    <source>
        <strain evidence="1">871</strain>
    </source>
</reference>
<dbReference type="InterPro" id="IPR020581">
    <property type="entry name" value="GDC_P"/>
</dbReference>
<dbReference type="GO" id="GO:0005829">
    <property type="term" value="C:cytosol"/>
    <property type="evidence" value="ECO:0007669"/>
    <property type="project" value="TreeGrafter"/>
</dbReference>
<proteinExistence type="predicted"/>
<comment type="caution">
    <text evidence="1">The sequence shown here is derived from an EMBL/GenBank/DDBJ whole genome shotgun (WGS) entry which is preliminary data.</text>
</comment>
<dbReference type="EMBL" id="JAEDXG010000498">
    <property type="protein sequence ID" value="MBH9703071.1"/>
    <property type="molecule type" value="Genomic_DNA"/>
</dbReference>
<dbReference type="AlphaFoldDB" id="A0A8I1B626"/>
<evidence type="ECO:0000313" key="2">
    <source>
        <dbReference type="Proteomes" id="UP000645612"/>
    </source>
</evidence>
<protein>
    <recommendedName>
        <fullName evidence="3">Glycine dehydrogenase (Aminomethyl-transferring)</fullName>
    </recommendedName>
</protein>
<name>A0A8I1B626_BURCE</name>
<evidence type="ECO:0000313" key="1">
    <source>
        <dbReference type="EMBL" id="MBH9703071.1"/>
    </source>
</evidence>
<feature type="non-terminal residue" evidence="1">
    <location>
        <position position="1"/>
    </location>
</feature>
<dbReference type="Proteomes" id="UP000645612">
    <property type="component" value="Unassembled WGS sequence"/>
</dbReference>
<accession>A0A8I1B626</accession>
<dbReference type="GO" id="GO:0030170">
    <property type="term" value="F:pyridoxal phosphate binding"/>
    <property type="evidence" value="ECO:0007669"/>
    <property type="project" value="TreeGrafter"/>
</dbReference>
<dbReference type="GO" id="GO:0019464">
    <property type="term" value="P:glycine decarboxylation via glycine cleavage system"/>
    <property type="evidence" value="ECO:0007669"/>
    <property type="project" value="TreeGrafter"/>
</dbReference>
<evidence type="ECO:0008006" key="3">
    <source>
        <dbReference type="Google" id="ProtNLM"/>
    </source>
</evidence>
<dbReference type="GO" id="GO:0016594">
    <property type="term" value="F:glycine binding"/>
    <property type="evidence" value="ECO:0007669"/>
    <property type="project" value="TreeGrafter"/>
</dbReference>
<dbReference type="GO" id="GO:0004375">
    <property type="term" value="F:glycine dehydrogenase (decarboxylating) activity"/>
    <property type="evidence" value="ECO:0007669"/>
    <property type="project" value="InterPro"/>
</dbReference>
<dbReference type="GO" id="GO:0005960">
    <property type="term" value="C:glycine cleavage complex"/>
    <property type="evidence" value="ECO:0007669"/>
    <property type="project" value="TreeGrafter"/>
</dbReference>